<dbReference type="RefSeq" id="WP_223465298.1">
    <property type="nucleotide sequence ID" value="NZ_JAFBIL020000001.1"/>
</dbReference>
<comment type="caution">
    <text evidence="1">The sequence shown here is derived from an EMBL/GenBank/DDBJ whole genome shotgun (WGS) entry which is preliminary data.</text>
</comment>
<keyword evidence="2" id="KW-1185">Reference proteome</keyword>
<name>A0ABS7SJT3_9BURK</name>
<evidence type="ECO:0000313" key="1">
    <source>
        <dbReference type="EMBL" id="MBZ2206194.1"/>
    </source>
</evidence>
<dbReference type="EMBL" id="JAFBIL020000001">
    <property type="protein sequence ID" value="MBZ2206194.1"/>
    <property type="molecule type" value="Genomic_DNA"/>
</dbReference>
<accession>A0ABS7SJT3</accession>
<organism evidence="1 2">
    <name type="scientific">Massilia soli</name>
    <dbReference type="NCBI Taxonomy" id="2792854"/>
    <lineage>
        <taxon>Bacteria</taxon>
        <taxon>Pseudomonadati</taxon>
        <taxon>Pseudomonadota</taxon>
        <taxon>Betaproteobacteria</taxon>
        <taxon>Burkholderiales</taxon>
        <taxon>Oxalobacteraceae</taxon>
        <taxon>Telluria group</taxon>
        <taxon>Massilia</taxon>
    </lineage>
</organism>
<protein>
    <submittedName>
        <fullName evidence="1">Cysteine-rich CWC family protein</fullName>
    </submittedName>
</protein>
<dbReference type="Proteomes" id="UP000809349">
    <property type="component" value="Unassembled WGS sequence"/>
</dbReference>
<sequence>MSICTRCGTEFGCAMADGLDAPCWCTELPPVVPVPGAAAACWCPDCLRQHIASATEPVPLSRI</sequence>
<evidence type="ECO:0000313" key="2">
    <source>
        <dbReference type="Proteomes" id="UP000809349"/>
    </source>
</evidence>
<gene>
    <name evidence="1" type="ORF">I4X03_002850</name>
</gene>
<dbReference type="Pfam" id="PF14375">
    <property type="entry name" value="Cys_rich_CWC"/>
    <property type="match status" value="1"/>
</dbReference>
<dbReference type="InterPro" id="IPR032720">
    <property type="entry name" value="Cys_rich_CWC"/>
</dbReference>
<reference evidence="1 2" key="1">
    <citation type="submission" date="2021-08" db="EMBL/GenBank/DDBJ databases">
        <title>Massilia sp. R798.</title>
        <authorList>
            <person name="Baek J.H."/>
            <person name="Jung H.S."/>
            <person name="Kim K.R."/>
            <person name="Jeon C.O."/>
        </authorList>
    </citation>
    <scope>NUCLEOTIDE SEQUENCE [LARGE SCALE GENOMIC DNA]</scope>
    <source>
        <strain evidence="1 2">R798</strain>
    </source>
</reference>
<proteinExistence type="predicted"/>